<organism evidence="1">
    <name type="scientific">Thiolapillus brandeum</name>
    <dbReference type="NCBI Taxonomy" id="1076588"/>
    <lineage>
        <taxon>Bacteria</taxon>
        <taxon>Pseudomonadati</taxon>
        <taxon>Pseudomonadota</taxon>
        <taxon>Gammaproteobacteria</taxon>
        <taxon>Chromatiales</taxon>
        <taxon>Sedimenticolaceae</taxon>
        <taxon>Thiolapillus</taxon>
    </lineage>
</organism>
<dbReference type="EMBL" id="DRLF01000453">
    <property type="protein sequence ID" value="HEC07774.1"/>
    <property type="molecule type" value="Genomic_DNA"/>
</dbReference>
<accession>A0A831WE17</accession>
<evidence type="ECO:0000313" key="1">
    <source>
        <dbReference type="EMBL" id="HEC07774.1"/>
    </source>
</evidence>
<name>A0A831WE17_9GAMM</name>
<gene>
    <name evidence="1" type="ORF">ENJ12_13040</name>
</gene>
<dbReference type="Proteomes" id="UP000886339">
    <property type="component" value="Unassembled WGS sequence"/>
</dbReference>
<proteinExistence type="predicted"/>
<comment type="caution">
    <text evidence="1">The sequence shown here is derived from an EMBL/GenBank/DDBJ whole genome shotgun (WGS) entry which is preliminary data.</text>
</comment>
<sequence>MAELETVTAPLVVRFAAGDEKVVARAFPHPLGIVYLDLFWHLSRPDDAAHLIRGELRGDGPWRVGDASIRVLGCGTTDPLLQAEYIPWRDYLNEHPGEYPPE</sequence>
<feature type="non-terminal residue" evidence="1">
    <location>
        <position position="102"/>
    </location>
</feature>
<reference evidence="1" key="1">
    <citation type="journal article" date="2020" name="mSystems">
        <title>Genome- and Community-Level Interaction Insights into Carbon Utilization and Element Cycling Functions of Hydrothermarchaeota in Hydrothermal Sediment.</title>
        <authorList>
            <person name="Zhou Z."/>
            <person name="Liu Y."/>
            <person name="Xu W."/>
            <person name="Pan J."/>
            <person name="Luo Z.H."/>
            <person name="Li M."/>
        </authorList>
    </citation>
    <scope>NUCLEOTIDE SEQUENCE [LARGE SCALE GENOMIC DNA]</scope>
    <source>
        <strain evidence="1">HyVt-458</strain>
    </source>
</reference>
<protein>
    <submittedName>
        <fullName evidence="1">Uncharacterized protein</fullName>
    </submittedName>
</protein>
<dbReference type="AlphaFoldDB" id="A0A831WE17"/>